<dbReference type="PANTHER" id="PTHR39323:SF1">
    <property type="entry name" value="BLR1149 PROTEIN"/>
    <property type="match status" value="1"/>
</dbReference>
<evidence type="ECO:0000313" key="2">
    <source>
        <dbReference type="EMBL" id="TGY92792.1"/>
    </source>
</evidence>
<keyword evidence="2" id="KW-0436">Ligase</keyword>
<dbReference type="OrthoDB" id="9795838at2"/>
<dbReference type="InterPro" id="IPR026336">
    <property type="entry name" value="PdeM-like"/>
</dbReference>
<name>A0A4S2HBC5_9PROT</name>
<dbReference type="EC" id="3.1.-.-" evidence="2"/>
<evidence type="ECO:0000313" key="3">
    <source>
        <dbReference type="Proteomes" id="UP000305451"/>
    </source>
</evidence>
<evidence type="ECO:0000259" key="1">
    <source>
        <dbReference type="Pfam" id="PF00149"/>
    </source>
</evidence>
<dbReference type="GO" id="GO:0016787">
    <property type="term" value="F:hydrolase activity"/>
    <property type="evidence" value="ECO:0007669"/>
    <property type="project" value="UniProtKB-KW"/>
</dbReference>
<dbReference type="GO" id="GO:0004519">
    <property type="term" value="F:endonuclease activity"/>
    <property type="evidence" value="ECO:0007669"/>
    <property type="project" value="UniProtKB-KW"/>
</dbReference>
<dbReference type="Pfam" id="PF00149">
    <property type="entry name" value="Metallophos"/>
    <property type="match status" value="1"/>
</dbReference>
<dbReference type="PANTHER" id="PTHR39323">
    <property type="entry name" value="BLR1149 PROTEIN"/>
    <property type="match status" value="1"/>
</dbReference>
<protein>
    <submittedName>
        <fullName evidence="2">Ligase-associated DNA damage response endonuclease PdeM</fullName>
        <ecNumber evidence="2">3.1.-.-</ecNumber>
    </submittedName>
</protein>
<dbReference type="Gene3D" id="3.60.21.10">
    <property type="match status" value="1"/>
</dbReference>
<dbReference type="RefSeq" id="WP_135944293.1">
    <property type="nucleotide sequence ID" value="NZ_BMEI01000002.1"/>
</dbReference>
<keyword evidence="2" id="KW-0255">Endonuclease</keyword>
<proteinExistence type="predicted"/>
<feature type="domain" description="Calcineurin-like phosphoesterase" evidence="1">
    <location>
        <begin position="32"/>
        <end position="126"/>
    </location>
</feature>
<gene>
    <name evidence="2" type="primary">pdeM</name>
    <name evidence="2" type="ORF">E5162_06875</name>
</gene>
<dbReference type="InterPro" id="IPR004843">
    <property type="entry name" value="Calcineurin-like_PHP"/>
</dbReference>
<dbReference type="GO" id="GO:0016874">
    <property type="term" value="F:ligase activity"/>
    <property type="evidence" value="ECO:0007669"/>
    <property type="project" value="UniProtKB-KW"/>
</dbReference>
<keyword evidence="3" id="KW-1185">Reference proteome</keyword>
<comment type="caution">
    <text evidence="2">The sequence shown here is derived from an EMBL/GenBank/DDBJ whole genome shotgun (WGS) entry which is preliminary data.</text>
</comment>
<dbReference type="InterPro" id="IPR024173">
    <property type="entry name" value="Pesterase_MJ0037-like"/>
</dbReference>
<dbReference type="EMBL" id="SRXV01000002">
    <property type="protein sequence ID" value="TGY92792.1"/>
    <property type="molecule type" value="Genomic_DNA"/>
</dbReference>
<organism evidence="2 3">
    <name type="scientific">Marinicauda pacifica</name>
    <dbReference type="NCBI Taxonomy" id="1133559"/>
    <lineage>
        <taxon>Bacteria</taxon>
        <taxon>Pseudomonadati</taxon>
        <taxon>Pseudomonadota</taxon>
        <taxon>Alphaproteobacteria</taxon>
        <taxon>Maricaulales</taxon>
        <taxon>Maricaulaceae</taxon>
        <taxon>Marinicauda</taxon>
    </lineage>
</organism>
<dbReference type="InterPro" id="IPR029052">
    <property type="entry name" value="Metallo-depent_PP-like"/>
</dbReference>
<dbReference type="SUPFAM" id="SSF56300">
    <property type="entry name" value="Metallo-dependent phosphatases"/>
    <property type="match status" value="1"/>
</dbReference>
<accession>A0A4S2HBC5</accession>
<dbReference type="AlphaFoldDB" id="A0A4S2HBC5"/>
<dbReference type="Proteomes" id="UP000305451">
    <property type="component" value="Unassembled WGS sequence"/>
</dbReference>
<keyword evidence="2" id="KW-0378">Hydrolase</keyword>
<keyword evidence="2" id="KW-0540">Nuclease</keyword>
<dbReference type="NCBIfam" id="TIGR04123">
    <property type="entry name" value="P_estr_lig_assc"/>
    <property type="match status" value="1"/>
</dbReference>
<dbReference type="PIRSF" id="PIRSF000887">
    <property type="entry name" value="Pesterase_MJ0037"/>
    <property type="match status" value="1"/>
</dbReference>
<sequence>MSASQAGRISVNGVELVADLSGVAFEPESASLLVADLHFEKGSALASKGVFLPPYDTRATLSRLAAAIARYRPRQVIALGDSFHDSQAGQRIHASDAEALTALVASVDAWVWIEGNHDPAPPPRFGGQVTRQMTLGALTLRHDPLPGERPGEVAGHLHPCAKVRGRAGSVRARCFLSDGSRLIMPAFGAYTGGLNLRDAAYAPCFTIPPDAWVLGRSKVVRVSARRCLPD</sequence>
<reference evidence="2 3" key="1">
    <citation type="journal article" date="2013" name="Int. J. Syst. Evol. Microbiol.">
        <title>Marinicauda pacifica gen. nov., sp. nov., a prosthecate alphaproteobacterium of the family Hyphomonadaceae isolated from deep seawater.</title>
        <authorList>
            <person name="Zhang X.Y."/>
            <person name="Li G.W."/>
            <person name="Wang C.S."/>
            <person name="Zhang Y.J."/>
            <person name="Xu X.W."/>
            <person name="Li H."/>
            <person name="Liu A."/>
            <person name="Liu C."/>
            <person name="Xie B.B."/>
            <person name="Qin Q.L."/>
            <person name="Xu Z."/>
            <person name="Chen X.L."/>
            <person name="Zhou B.C."/>
            <person name="Zhang Y.Z."/>
        </authorList>
    </citation>
    <scope>NUCLEOTIDE SEQUENCE [LARGE SCALE GENOMIC DNA]</scope>
    <source>
        <strain evidence="2 3">P-1 km-3</strain>
    </source>
</reference>